<dbReference type="PROSITE" id="PS50893">
    <property type="entry name" value="ABC_TRANSPORTER_2"/>
    <property type="match status" value="1"/>
</dbReference>
<dbReference type="SMART" id="SM00382">
    <property type="entry name" value="AAA"/>
    <property type="match status" value="1"/>
</dbReference>
<evidence type="ECO:0000256" key="2">
    <source>
        <dbReference type="ARBA" id="ARBA00022741"/>
    </source>
</evidence>
<dbReference type="InterPro" id="IPR050166">
    <property type="entry name" value="ABC_transporter_ATP-bind"/>
</dbReference>
<reference evidence="5 6" key="1">
    <citation type="submission" date="2015-01" db="EMBL/GenBank/DDBJ databases">
        <title>Draft genome sequence of Leucobacter komagatae strain VKM ST2845.</title>
        <authorList>
            <person name="Karlyshev A.V."/>
            <person name="Kudryashova E.B."/>
        </authorList>
    </citation>
    <scope>NUCLEOTIDE SEQUENCE [LARGE SCALE GENOMIC DNA]</scope>
    <source>
        <strain evidence="5 6">VKM ST2845</strain>
    </source>
</reference>
<dbReference type="PROSITE" id="PS00211">
    <property type="entry name" value="ABC_TRANSPORTER_1"/>
    <property type="match status" value="1"/>
</dbReference>
<evidence type="ECO:0000313" key="5">
    <source>
        <dbReference type="EMBL" id="KIP53597.1"/>
    </source>
</evidence>
<organism evidence="5 6">
    <name type="scientific">Leucobacter komagatae</name>
    <dbReference type="NCBI Taxonomy" id="55969"/>
    <lineage>
        <taxon>Bacteria</taxon>
        <taxon>Bacillati</taxon>
        <taxon>Actinomycetota</taxon>
        <taxon>Actinomycetes</taxon>
        <taxon>Micrococcales</taxon>
        <taxon>Microbacteriaceae</taxon>
        <taxon>Leucobacter</taxon>
    </lineage>
</organism>
<evidence type="ECO:0000259" key="4">
    <source>
        <dbReference type="PROSITE" id="PS50893"/>
    </source>
</evidence>
<dbReference type="GO" id="GO:0016887">
    <property type="term" value="F:ATP hydrolysis activity"/>
    <property type="evidence" value="ECO:0007669"/>
    <property type="project" value="InterPro"/>
</dbReference>
<name>A0A0D0IRJ9_9MICO</name>
<dbReference type="AlphaFoldDB" id="A0A0D0IRJ9"/>
<comment type="caution">
    <text evidence="5">The sequence shown here is derived from an EMBL/GenBank/DDBJ whole genome shotgun (WGS) entry which is preliminary data.</text>
</comment>
<dbReference type="Pfam" id="PF00005">
    <property type="entry name" value="ABC_tran"/>
    <property type="match status" value="1"/>
</dbReference>
<keyword evidence="6" id="KW-1185">Reference proteome</keyword>
<feature type="domain" description="ABC transporter" evidence="4">
    <location>
        <begin position="3"/>
        <end position="197"/>
    </location>
</feature>
<dbReference type="InterPro" id="IPR027417">
    <property type="entry name" value="P-loop_NTPase"/>
</dbReference>
<sequence>MQVAMVDLEHHFANHPSLFTGLTMTLVSGHVYALTGPSGSGKSTLLGILAGWTTPSSGTVVHTGIEAIGWVFQNPHGVAARTALDHVALPLLAQGEKRSDAEKHASTYLARFNLTYAANRAFKELSGGEAQRLMLARAIAAAPSLLLVDEPTAQLDPRTAATVNQTLGAIADDGTIVVVATHDQRTREACTDVIDLGEYT</sequence>
<dbReference type="SUPFAM" id="SSF52540">
    <property type="entry name" value="P-loop containing nucleoside triphosphate hydrolases"/>
    <property type="match status" value="1"/>
</dbReference>
<dbReference type="InterPro" id="IPR003439">
    <property type="entry name" value="ABC_transporter-like_ATP-bd"/>
</dbReference>
<dbReference type="Gene3D" id="3.40.50.300">
    <property type="entry name" value="P-loop containing nucleotide triphosphate hydrolases"/>
    <property type="match status" value="1"/>
</dbReference>
<evidence type="ECO:0000313" key="6">
    <source>
        <dbReference type="Proteomes" id="UP000032120"/>
    </source>
</evidence>
<dbReference type="PANTHER" id="PTHR42788">
    <property type="entry name" value="TAURINE IMPORT ATP-BINDING PROTEIN-RELATED"/>
    <property type="match status" value="1"/>
</dbReference>
<dbReference type="EMBL" id="JXSQ01000002">
    <property type="protein sequence ID" value="KIP53597.1"/>
    <property type="molecule type" value="Genomic_DNA"/>
</dbReference>
<keyword evidence="3" id="KW-0067">ATP-binding</keyword>
<dbReference type="Proteomes" id="UP000032120">
    <property type="component" value="Unassembled WGS sequence"/>
</dbReference>
<protein>
    <submittedName>
        <fullName evidence="5">ABC transporter</fullName>
    </submittedName>
</protein>
<dbReference type="RefSeq" id="WP_042542879.1">
    <property type="nucleotide sequence ID" value="NZ_JXSQ01000002.1"/>
</dbReference>
<dbReference type="OrthoDB" id="4425833at2"/>
<dbReference type="PANTHER" id="PTHR42788:SF13">
    <property type="entry name" value="ALIPHATIC SULFONATES IMPORT ATP-BINDING PROTEIN SSUB"/>
    <property type="match status" value="1"/>
</dbReference>
<evidence type="ECO:0000256" key="1">
    <source>
        <dbReference type="ARBA" id="ARBA00022448"/>
    </source>
</evidence>
<proteinExistence type="predicted"/>
<dbReference type="InterPro" id="IPR017871">
    <property type="entry name" value="ABC_transporter-like_CS"/>
</dbReference>
<dbReference type="GO" id="GO:0005524">
    <property type="term" value="F:ATP binding"/>
    <property type="evidence" value="ECO:0007669"/>
    <property type="project" value="UniProtKB-KW"/>
</dbReference>
<dbReference type="InterPro" id="IPR003593">
    <property type="entry name" value="AAA+_ATPase"/>
</dbReference>
<keyword evidence="1" id="KW-0813">Transport</keyword>
<accession>A0A0D0IRJ9</accession>
<keyword evidence="2" id="KW-0547">Nucleotide-binding</keyword>
<gene>
    <name evidence="5" type="ORF">SD72_02820</name>
</gene>
<evidence type="ECO:0000256" key="3">
    <source>
        <dbReference type="ARBA" id="ARBA00022840"/>
    </source>
</evidence>